<dbReference type="CDD" id="cd05379">
    <property type="entry name" value="CAP_bacterial"/>
    <property type="match status" value="1"/>
</dbReference>
<dbReference type="RefSeq" id="WP_121899327.1">
    <property type="nucleotide sequence ID" value="NZ_RCNT01000010.1"/>
</dbReference>
<proteinExistence type="predicted"/>
<dbReference type="Gene3D" id="3.40.33.10">
    <property type="entry name" value="CAP"/>
    <property type="match status" value="1"/>
</dbReference>
<feature type="chain" id="PRO_5018035253" evidence="1">
    <location>
        <begin position="20"/>
        <end position="155"/>
    </location>
</feature>
<dbReference type="PROSITE" id="PS51257">
    <property type="entry name" value="PROKAR_LIPOPROTEIN"/>
    <property type="match status" value="1"/>
</dbReference>
<protein>
    <submittedName>
        <fullName evidence="3">CAP domain-containing protein</fullName>
    </submittedName>
</protein>
<dbReference type="PANTHER" id="PTHR31157:SF1">
    <property type="entry name" value="SCP DOMAIN-CONTAINING PROTEIN"/>
    <property type="match status" value="1"/>
</dbReference>
<dbReference type="EMBL" id="RCNT01000010">
    <property type="protein sequence ID" value="RMA40918.1"/>
    <property type="molecule type" value="Genomic_DNA"/>
</dbReference>
<dbReference type="SUPFAM" id="SSF55797">
    <property type="entry name" value="PR-1-like"/>
    <property type="match status" value="1"/>
</dbReference>
<dbReference type="Pfam" id="PF00188">
    <property type="entry name" value="CAP"/>
    <property type="match status" value="1"/>
</dbReference>
<keyword evidence="4" id="KW-1185">Reference proteome</keyword>
<dbReference type="Proteomes" id="UP000281343">
    <property type="component" value="Unassembled WGS sequence"/>
</dbReference>
<evidence type="ECO:0000259" key="2">
    <source>
        <dbReference type="Pfam" id="PF00188"/>
    </source>
</evidence>
<evidence type="ECO:0000256" key="1">
    <source>
        <dbReference type="SAM" id="SignalP"/>
    </source>
</evidence>
<comment type="caution">
    <text evidence="3">The sequence shown here is derived from an EMBL/GenBank/DDBJ whole genome shotgun (WGS) entry which is preliminary data.</text>
</comment>
<keyword evidence="1" id="KW-0732">Signal</keyword>
<dbReference type="OrthoDB" id="419320at2"/>
<evidence type="ECO:0000313" key="3">
    <source>
        <dbReference type="EMBL" id="RMA40918.1"/>
    </source>
</evidence>
<dbReference type="PANTHER" id="PTHR31157">
    <property type="entry name" value="SCP DOMAIN-CONTAINING PROTEIN"/>
    <property type="match status" value="1"/>
</dbReference>
<name>A0A3L9Y124_9RHOB</name>
<feature type="signal peptide" evidence="1">
    <location>
        <begin position="1"/>
        <end position="19"/>
    </location>
</feature>
<dbReference type="InterPro" id="IPR035940">
    <property type="entry name" value="CAP_sf"/>
</dbReference>
<accession>A0A3L9Y124</accession>
<dbReference type="InterPro" id="IPR014044">
    <property type="entry name" value="CAP_dom"/>
</dbReference>
<evidence type="ECO:0000313" key="4">
    <source>
        <dbReference type="Proteomes" id="UP000281343"/>
    </source>
</evidence>
<reference evidence="3 4" key="1">
    <citation type="submission" date="2018-10" db="EMBL/GenBank/DDBJ databases">
        <authorList>
            <person name="Jung H.S."/>
            <person name="Jeon C.O."/>
        </authorList>
    </citation>
    <scope>NUCLEOTIDE SEQUENCE [LARGE SCALE GENOMIC DNA]</scope>
    <source>
        <strain evidence="3 4">MA-7-27</strain>
    </source>
</reference>
<dbReference type="AlphaFoldDB" id="A0A3L9Y124"/>
<sequence>MIRSSALFLLLSLSLAACAPAPGTERVPLASTGMIAQANTLISVQRASAGILRPLVHSAALQGAAQAHADDLQITGGLGHVGSDGSTLSDRIRRSGYTACFAAENVARGQPDTRSAIASWSGSAGHQANMVNPNATQFGFANAGDVWVLVLARPC</sequence>
<gene>
    <name evidence="3" type="ORF">D9R08_17340</name>
</gene>
<organism evidence="3 4">
    <name type="scientific">Rhodophyticola porphyridii</name>
    <dbReference type="NCBI Taxonomy" id="1852017"/>
    <lineage>
        <taxon>Bacteria</taxon>
        <taxon>Pseudomonadati</taxon>
        <taxon>Pseudomonadota</taxon>
        <taxon>Alphaproteobacteria</taxon>
        <taxon>Rhodobacterales</taxon>
        <taxon>Roseobacteraceae</taxon>
        <taxon>Rhodophyticola</taxon>
    </lineage>
</organism>
<feature type="domain" description="SCP" evidence="2">
    <location>
        <begin position="52"/>
        <end position="141"/>
    </location>
</feature>